<dbReference type="Proteomes" id="UP000793456">
    <property type="component" value="Chromosome VII"/>
</dbReference>
<organism evidence="1 2">
    <name type="scientific">Larimichthys crocea</name>
    <name type="common">Large yellow croaker</name>
    <name type="synonym">Pseudosciaena crocea</name>
    <dbReference type="NCBI Taxonomy" id="215358"/>
    <lineage>
        <taxon>Eukaryota</taxon>
        <taxon>Metazoa</taxon>
        <taxon>Chordata</taxon>
        <taxon>Craniata</taxon>
        <taxon>Vertebrata</taxon>
        <taxon>Euteleostomi</taxon>
        <taxon>Actinopterygii</taxon>
        <taxon>Neopterygii</taxon>
        <taxon>Teleostei</taxon>
        <taxon>Neoteleostei</taxon>
        <taxon>Acanthomorphata</taxon>
        <taxon>Eupercaria</taxon>
        <taxon>Sciaenidae</taxon>
        <taxon>Larimichthys</taxon>
    </lineage>
</organism>
<proteinExistence type="predicted"/>
<comment type="caution">
    <text evidence="1">The sequence shown here is derived from an EMBL/GenBank/DDBJ whole genome shotgun (WGS) entry which is preliminary data.</text>
</comment>
<reference evidence="1" key="1">
    <citation type="submission" date="2018-11" db="EMBL/GenBank/DDBJ databases">
        <title>The sequence and de novo assembly of Larimichthys crocea genome using PacBio and Hi-C technologies.</title>
        <authorList>
            <person name="Xu P."/>
            <person name="Chen B."/>
            <person name="Zhou Z."/>
            <person name="Ke Q."/>
            <person name="Wu Y."/>
            <person name="Bai H."/>
            <person name="Pu F."/>
        </authorList>
    </citation>
    <scope>NUCLEOTIDE SEQUENCE</scope>
    <source>
        <tissue evidence="1">Muscle</tissue>
    </source>
</reference>
<accession>A0ACD3RDG9</accession>
<evidence type="ECO:0000313" key="1">
    <source>
        <dbReference type="EMBL" id="TMS17647.1"/>
    </source>
</evidence>
<protein>
    <submittedName>
        <fullName evidence="1">Uncharacterized protein</fullName>
    </submittedName>
</protein>
<sequence length="561" mass="64651">MDQNYIQSKPERLRAAGHEFNDTANNNTTEIYMSLDYDDYSEEVNSPSDLFPTMNINPRSGEVRFHHYYIAAEEITWNYGIRKPHQLIKPREMRRGMRKFLPEYKKVVFRAYEDEKFLVPVDIGELQKHLGIMGPFIRTEVNNLLTVIFKNKASRPYSFHLHGVYDRSQGAGSAQNHGSSAPPGVPGEPVAPGEARTYNWRITKKQGPTDTEFDCKTGAYYSTVDKERDLHSGLIGPLVICKPGTLLPPDFTQPNIPEFALLFHTFDETKSWYMEESLQQHCAPPCQANTEDPWYHISNKFAAINGYVAESLPGLLIAQHQQVRWHLLNVGNDEEYHAVHFHGLPFTVHTKAEHRMGVYNLFPDNWQPSLARLDQSGYYNAWMGRNNKSWLQVFHGNMDNSKVKKNLFTPPFVARYIRIHPVYYRQRPALRLELLGCDLNSCSMPLGLQRGQRGQISDTSFKASSFYSHRLLPSWTASLARLHEEGRANAWRPKNNNPHEWLQVDLGKIKRITGVVTQGARSLFTQMMVTEFSGDRQPRWTILEQCVRGGHPKRKDLHRKQ</sequence>
<dbReference type="EMBL" id="CM011680">
    <property type="protein sequence ID" value="TMS17647.1"/>
    <property type="molecule type" value="Genomic_DNA"/>
</dbReference>
<name>A0ACD3RDG9_LARCR</name>
<gene>
    <name evidence="1" type="ORF">E3U43_001716</name>
</gene>
<evidence type="ECO:0000313" key="2">
    <source>
        <dbReference type="Proteomes" id="UP000793456"/>
    </source>
</evidence>
<keyword evidence="2" id="KW-1185">Reference proteome</keyword>